<evidence type="ECO:0000313" key="12">
    <source>
        <dbReference type="EMBL" id="CCD21838.1"/>
    </source>
</evidence>
<feature type="signal peptide" evidence="10">
    <location>
        <begin position="1"/>
        <end position="23"/>
    </location>
</feature>
<name>G0W2V1_TRYCI</name>
<keyword evidence="3" id="KW-1003">Cell membrane</keyword>
<evidence type="ECO:0000256" key="10">
    <source>
        <dbReference type="SAM" id="SignalP"/>
    </source>
</evidence>
<dbReference type="Pfam" id="PF13206">
    <property type="entry name" value="VSG_B"/>
    <property type="match status" value="1"/>
</dbReference>
<evidence type="ECO:0000256" key="1">
    <source>
        <dbReference type="ARBA" id="ARBA00002523"/>
    </source>
</evidence>
<dbReference type="GO" id="GO:0005886">
    <property type="term" value="C:plasma membrane"/>
    <property type="evidence" value="ECO:0007669"/>
    <property type="project" value="UniProtKB-SubCell"/>
</dbReference>
<feature type="region of interest" description="Disordered" evidence="9">
    <location>
        <begin position="254"/>
        <end position="322"/>
    </location>
</feature>
<evidence type="ECO:0000256" key="7">
    <source>
        <dbReference type="ARBA" id="ARBA00023180"/>
    </source>
</evidence>
<keyword evidence="5 10" id="KW-0732">Signal</keyword>
<keyword evidence="6" id="KW-0472">Membrane</keyword>
<comment type="subcellular location">
    <subcellularLocation>
        <location evidence="2">Cell membrane</location>
        <topology evidence="2">Lipid-anchor</topology>
        <topology evidence="2">GPI-anchor</topology>
    </subcellularLocation>
</comment>
<feature type="domain" description="Trypanosome variant surface glycoprotein B-type N-terminal" evidence="11">
    <location>
        <begin position="54"/>
        <end position="246"/>
    </location>
</feature>
<protein>
    <submittedName>
        <fullName evidence="12">VSG</fullName>
    </submittedName>
</protein>
<feature type="chain" id="PRO_5003410934" evidence="10">
    <location>
        <begin position="24"/>
        <end position="351"/>
    </location>
</feature>
<reference evidence="12" key="1">
    <citation type="submission" date="2011-08" db="EMBL/GenBank/DDBJ databases">
        <title>Alternative modes of VSG evolution in African trypanosomes.</title>
        <authorList>
            <person name="Jackson A.P."/>
            <person name="Hertz-Fowler C."/>
            <person name="Berriman M."/>
        </authorList>
    </citation>
    <scope>NUCLEOTIDE SEQUENCE</scope>
    <source>
        <strain evidence="12">IL3000</strain>
    </source>
</reference>
<dbReference type="AlphaFoldDB" id="G0W2V1"/>
<proteinExistence type="predicted"/>
<organism evidence="12">
    <name type="scientific">Trypanosoma congolense (strain IL3000)</name>
    <dbReference type="NCBI Taxonomy" id="1068625"/>
    <lineage>
        <taxon>Eukaryota</taxon>
        <taxon>Discoba</taxon>
        <taxon>Euglenozoa</taxon>
        <taxon>Kinetoplastea</taxon>
        <taxon>Metakinetoplastina</taxon>
        <taxon>Trypanosomatida</taxon>
        <taxon>Trypanosomatidae</taxon>
        <taxon>Trypanosoma</taxon>
        <taxon>Nannomonas</taxon>
    </lineage>
</organism>
<reference evidence="12" key="2">
    <citation type="submission" date="2011-08" db="EMBL/GenBank/DDBJ databases">
        <authorList>
            <person name="Aslett M."/>
        </authorList>
    </citation>
    <scope>NUCLEOTIDE SEQUENCE</scope>
    <source>
        <strain evidence="12">IL3000</strain>
    </source>
</reference>
<keyword evidence="4" id="KW-0336">GPI-anchor</keyword>
<accession>G0W2V1</accession>
<evidence type="ECO:0000256" key="5">
    <source>
        <dbReference type="ARBA" id="ARBA00022729"/>
    </source>
</evidence>
<evidence type="ECO:0000256" key="4">
    <source>
        <dbReference type="ARBA" id="ARBA00022622"/>
    </source>
</evidence>
<dbReference type="VEuPathDB" id="TriTrypDB:TcIL3000_BAC15B11_003"/>
<dbReference type="GO" id="GO:0098552">
    <property type="term" value="C:side of membrane"/>
    <property type="evidence" value="ECO:0007669"/>
    <property type="project" value="UniProtKB-KW"/>
</dbReference>
<feature type="compositionally biased region" description="Basic and acidic residues" evidence="9">
    <location>
        <begin position="276"/>
        <end position="285"/>
    </location>
</feature>
<keyword evidence="7" id="KW-0325">Glycoprotein</keyword>
<sequence>MICGRICRLVMLLLMVGISFVKGEGKHYNNVEHDLLCNVLKAAVGLWQNRKNRSGPLGRALAKTIFGVSDGGNDSTNLKFPSVFNNHSFRLDLCGDCDDPSGLHPGKSIPHDLICLCTVGGAGAPFNIGGETLCGKGPDELGCEKCKPASGSRGGSGKGWDAVEDGKDQLEKTWKNVVLPCLVGGNEGNLKAALETFTRHLNDRKQLGEQGSDCGGYNTVNICVSYANCEGTNGYPVWWKELEKAFVAEAAAAPSLEGSTPGSSAGRKGTETNGDNARRSKDGKYHYGGGIDQGSTTKNSPEVHPQPPIASESSKHSRGTSNGEGGNFGFFRLIGTFKLSQLSWFLFSGLL</sequence>
<evidence type="ECO:0000256" key="9">
    <source>
        <dbReference type="SAM" id="MobiDB-lite"/>
    </source>
</evidence>
<comment type="function">
    <text evidence="1">VSG forms a coat on the surface of the parasite. The trypanosome evades the immune response of the host by expressing a series of antigenically distinct VSGs from an estimated 1000 VSG genes.</text>
</comment>
<evidence type="ECO:0000256" key="8">
    <source>
        <dbReference type="ARBA" id="ARBA00023288"/>
    </source>
</evidence>
<evidence type="ECO:0000256" key="3">
    <source>
        <dbReference type="ARBA" id="ARBA00022475"/>
    </source>
</evidence>
<dbReference type="EMBL" id="HE578912">
    <property type="protein sequence ID" value="CCD21838.1"/>
    <property type="molecule type" value="Genomic_DNA"/>
</dbReference>
<evidence type="ECO:0000256" key="2">
    <source>
        <dbReference type="ARBA" id="ARBA00004609"/>
    </source>
</evidence>
<keyword evidence="8" id="KW-0449">Lipoprotein</keyword>
<gene>
    <name evidence="12" type="ORF">TCIL3000_BAC15B11_003</name>
</gene>
<evidence type="ECO:0000256" key="6">
    <source>
        <dbReference type="ARBA" id="ARBA00023136"/>
    </source>
</evidence>
<evidence type="ECO:0000259" key="11">
    <source>
        <dbReference type="Pfam" id="PF13206"/>
    </source>
</evidence>
<dbReference type="InterPro" id="IPR025932">
    <property type="entry name" value="Trypano_VSG_B_N_dom"/>
</dbReference>